<comment type="function">
    <text evidence="2">Antitoxin component of a type II toxin-antitoxin (TA) system.</text>
</comment>
<dbReference type="Pfam" id="PF02604">
    <property type="entry name" value="PhdYeFM_antitox"/>
    <property type="match status" value="1"/>
</dbReference>
<protein>
    <recommendedName>
        <fullName evidence="2">Antitoxin</fullName>
    </recommendedName>
</protein>
<dbReference type="InterPro" id="IPR036165">
    <property type="entry name" value="YefM-like_sf"/>
</dbReference>
<organism evidence="3 4">
    <name type="scientific">Bifidobacterium pullorum</name>
    <dbReference type="NCBI Taxonomy" id="78448"/>
    <lineage>
        <taxon>Bacteria</taxon>
        <taxon>Bacillati</taxon>
        <taxon>Actinomycetota</taxon>
        <taxon>Actinomycetes</taxon>
        <taxon>Bifidobacteriales</taxon>
        <taxon>Bifidobacteriaceae</taxon>
        <taxon>Bifidobacterium</taxon>
    </lineage>
</organism>
<comment type="caution">
    <text evidence="3">The sequence shown here is derived from an EMBL/GenBank/DDBJ whole genome shotgun (WGS) entry which is preliminary data.</text>
</comment>
<comment type="similarity">
    <text evidence="1 2">Belongs to the phD/YefM antitoxin family.</text>
</comment>
<evidence type="ECO:0000256" key="1">
    <source>
        <dbReference type="ARBA" id="ARBA00009981"/>
    </source>
</evidence>
<evidence type="ECO:0000313" key="4">
    <source>
        <dbReference type="Proteomes" id="UP000029109"/>
    </source>
</evidence>
<dbReference type="Proteomes" id="UP000029109">
    <property type="component" value="Unassembled WGS sequence"/>
</dbReference>
<proteinExistence type="inferred from homology"/>
<gene>
    <name evidence="3" type="ORF">BPULL_1337</name>
</gene>
<evidence type="ECO:0000256" key="2">
    <source>
        <dbReference type="RuleBase" id="RU362080"/>
    </source>
</evidence>
<evidence type="ECO:0000313" key="3">
    <source>
        <dbReference type="EMBL" id="KFI81689.1"/>
    </source>
</evidence>
<dbReference type="InterPro" id="IPR006442">
    <property type="entry name" value="Antitoxin_Phd/YefM"/>
</dbReference>
<sequence>MPLTASFSDVRRDLSTIADKVMTDHVQITVFRNNKPAFKIVPADAPVEGRNHLALADEVDADCHDVFETPARKS</sequence>
<reference evidence="3 4" key="1">
    <citation type="submission" date="2014-03" db="EMBL/GenBank/DDBJ databases">
        <title>Genomics of Bifidobacteria.</title>
        <authorList>
            <person name="Ventura M."/>
            <person name="Milani C."/>
            <person name="Lugli G.A."/>
        </authorList>
    </citation>
    <scope>NUCLEOTIDE SEQUENCE [LARGE SCALE GENOMIC DNA]</scope>
    <source>
        <strain evidence="3 4">LMG 21816</strain>
    </source>
</reference>
<accession>A0A7V8HPJ5</accession>
<dbReference type="AlphaFoldDB" id="A0A7V8HPJ5"/>
<dbReference type="EMBL" id="JGZJ01000009">
    <property type="protein sequence ID" value="KFI81689.1"/>
    <property type="molecule type" value="Genomic_DNA"/>
</dbReference>
<name>A0A7V8HPJ5_9BIFI</name>
<dbReference type="NCBIfam" id="TIGR01552">
    <property type="entry name" value="phd_fam"/>
    <property type="match status" value="1"/>
</dbReference>
<dbReference type="SUPFAM" id="SSF143120">
    <property type="entry name" value="YefM-like"/>
    <property type="match status" value="1"/>
</dbReference>